<comment type="caution">
    <text evidence="2">The sequence shown here is derived from an EMBL/GenBank/DDBJ whole genome shotgun (WGS) entry which is preliminary data.</text>
</comment>
<dbReference type="OrthoDB" id="5495375at2"/>
<protein>
    <submittedName>
        <fullName evidence="2">Pimeloyl-ACP methyl ester carboxylesterase</fullName>
    </submittedName>
</protein>
<dbReference type="EMBL" id="VLLL01000006">
    <property type="protein sequence ID" value="TWJ12890.1"/>
    <property type="molecule type" value="Genomic_DNA"/>
</dbReference>
<dbReference type="AlphaFoldDB" id="A0A562V4T8"/>
<evidence type="ECO:0000259" key="1">
    <source>
        <dbReference type="Pfam" id="PF00561"/>
    </source>
</evidence>
<dbReference type="Pfam" id="PF00561">
    <property type="entry name" value="Abhydrolase_1"/>
    <property type="match status" value="1"/>
</dbReference>
<dbReference type="InterPro" id="IPR029058">
    <property type="entry name" value="AB_hydrolase_fold"/>
</dbReference>
<keyword evidence="3" id="KW-1185">Reference proteome</keyword>
<dbReference type="SUPFAM" id="SSF53474">
    <property type="entry name" value="alpha/beta-Hydrolases"/>
    <property type="match status" value="1"/>
</dbReference>
<sequence length="326" mass="35874">MKRALLAPVSEIRKRDRLAPPWPGREHLVDDQRLFVRQTPATSDSAEPALYIHGLGGSSQNWTDLADVLSDRLAGQAIDLPGFGHSAPSTKYTIPALAQRVAAWIGKSDRGPVHLFGNSLGGAISVYLAATRPQLVRTLTLISPAMPFADVRRSTQSRFLPLLAIPRADRLAARAMAGLSPEQVVDQVTANCWGEPDCLPDQRRLEAIDEVRRRMSVPWNSQAYVRTFRALVGSFLQSYLPGSSSLWRMAGQVKAPTLVVWGNLDRLVNVGLAPQVGRTIPDSRLLILDKVGHVAMMERPEIVGRAFLAMLDETRDTNYTQADVEE</sequence>
<feature type="domain" description="AB hydrolase-1" evidence="1">
    <location>
        <begin position="50"/>
        <end position="300"/>
    </location>
</feature>
<evidence type="ECO:0000313" key="3">
    <source>
        <dbReference type="Proteomes" id="UP000321617"/>
    </source>
</evidence>
<dbReference type="InterPro" id="IPR000073">
    <property type="entry name" value="AB_hydrolase_1"/>
</dbReference>
<dbReference type="GO" id="GO:0003824">
    <property type="term" value="F:catalytic activity"/>
    <property type="evidence" value="ECO:0007669"/>
    <property type="project" value="UniProtKB-ARBA"/>
</dbReference>
<gene>
    <name evidence="2" type="ORF">LX16_3657</name>
</gene>
<accession>A0A562V4T8</accession>
<evidence type="ECO:0000313" key="2">
    <source>
        <dbReference type="EMBL" id="TWJ12890.1"/>
    </source>
</evidence>
<dbReference type="PANTHER" id="PTHR46438">
    <property type="entry name" value="ALPHA/BETA-HYDROLASES SUPERFAMILY PROTEIN"/>
    <property type="match status" value="1"/>
</dbReference>
<name>A0A562V4T8_9ACTN</name>
<dbReference type="RefSeq" id="WP_147140350.1">
    <property type="nucleotide sequence ID" value="NZ_BAABIJ010000002.1"/>
</dbReference>
<dbReference type="Gene3D" id="3.40.50.1820">
    <property type="entry name" value="alpha/beta hydrolase"/>
    <property type="match status" value="1"/>
</dbReference>
<organism evidence="2 3">
    <name type="scientific">Stackebrandtia albiflava</name>
    <dbReference type="NCBI Taxonomy" id="406432"/>
    <lineage>
        <taxon>Bacteria</taxon>
        <taxon>Bacillati</taxon>
        <taxon>Actinomycetota</taxon>
        <taxon>Actinomycetes</taxon>
        <taxon>Glycomycetales</taxon>
        <taxon>Glycomycetaceae</taxon>
        <taxon>Stackebrandtia</taxon>
    </lineage>
</organism>
<dbReference type="PANTHER" id="PTHR46438:SF11">
    <property type="entry name" value="LIPASE-RELATED"/>
    <property type="match status" value="1"/>
</dbReference>
<dbReference type="PRINTS" id="PR00111">
    <property type="entry name" value="ABHYDROLASE"/>
</dbReference>
<reference evidence="2 3" key="1">
    <citation type="journal article" date="2013" name="Stand. Genomic Sci.">
        <title>Genomic Encyclopedia of Type Strains, Phase I: The one thousand microbial genomes (KMG-I) project.</title>
        <authorList>
            <person name="Kyrpides N.C."/>
            <person name="Woyke T."/>
            <person name="Eisen J.A."/>
            <person name="Garrity G."/>
            <person name="Lilburn T.G."/>
            <person name="Beck B.J."/>
            <person name="Whitman W.B."/>
            <person name="Hugenholtz P."/>
            <person name="Klenk H.P."/>
        </authorList>
    </citation>
    <scope>NUCLEOTIDE SEQUENCE [LARGE SCALE GENOMIC DNA]</scope>
    <source>
        <strain evidence="2 3">DSM 45044</strain>
    </source>
</reference>
<dbReference type="Proteomes" id="UP000321617">
    <property type="component" value="Unassembled WGS sequence"/>
</dbReference>
<proteinExistence type="predicted"/>